<keyword evidence="4" id="KW-0067">ATP-binding</keyword>
<evidence type="ECO:0000256" key="1">
    <source>
        <dbReference type="ARBA" id="ARBA00005842"/>
    </source>
</evidence>
<comment type="caution">
    <text evidence="5">The sequence shown here is derived from an EMBL/GenBank/DDBJ whole genome shotgun (WGS) entry which is preliminary data.</text>
</comment>
<dbReference type="Gene3D" id="3.40.50.300">
    <property type="entry name" value="P-loop containing nucleotide triphosphate hydrolases"/>
    <property type="match status" value="1"/>
</dbReference>
<dbReference type="Pfam" id="PF01715">
    <property type="entry name" value="IPPT"/>
    <property type="match status" value="1"/>
</dbReference>
<dbReference type="AlphaFoldDB" id="A0A645HSJ4"/>
<protein>
    <submittedName>
        <fullName evidence="5">tRNA dimethylallyltransferase</fullName>
        <ecNumber evidence="5">2.5.1.75</ecNumber>
    </submittedName>
</protein>
<sequence>MHFNDRRRIIRAIETVLNGEKVSQERDNEIAYDAVVFGLRMPREKLYERINLRVDAMVNDGLFAETKGLLEAGVSVDAQSMKSIGYKQVAQYFNGELTMTEAIDKTKQYTRNFAKRQVTWYNKMPYIQWFDLEEYSDCDQIVEEMYQILVKKYKLL</sequence>
<evidence type="ECO:0000256" key="2">
    <source>
        <dbReference type="ARBA" id="ARBA00022679"/>
    </source>
</evidence>
<proteinExistence type="inferred from homology"/>
<dbReference type="InterPro" id="IPR039657">
    <property type="entry name" value="Dimethylallyltransferase"/>
</dbReference>
<comment type="similarity">
    <text evidence="1">Belongs to the IPP transferase family.</text>
</comment>
<name>A0A645HSJ4_9ZZZZ</name>
<dbReference type="GO" id="GO:0006400">
    <property type="term" value="P:tRNA modification"/>
    <property type="evidence" value="ECO:0007669"/>
    <property type="project" value="TreeGrafter"/>
</dbReference>
<dbReference type="GO" id="GO:0052381">
    <property type="term" value="F:tRNA dimethylallyltransferase activity"/>
    <property type="evidence" value="ECO:0007669"/>
    <property type="project" value="UniProtKB-EC"/>
</dbReference>
<gene>
    <name evidence="5" type="primary">miaA_51</name>
    <name evidence="5" type="ORF">SDC9_186651</name>
</gene>
<evidence type="ECO:0000256" key="4">
    <source>
        <dbReference type="ARBA" id="ARBA00022840"/>
    </source>
</evidence>
<dbReference type="InterPro" id="IPR027417">
    <property type="entry name" value="P-loop_NTPase"/>
</dbReference>
<organism evidence="5">
    <name type="scientific">bioreactor metagenome</name>
    <dbReference type="NCBI Taxonomy" id="1076179"/>
    <lineage>
        <taxon>unclassified sequences</taxon>
        <taxon>metagenomes</taxon>
        <taxon>ecological metagenomes</taxon>
    </lineage>
</organism>
<dbReference type="EC" id="2.5.1.75" evidence="5"/>
<dbReference type="GO" id="GO:0005524">
    <property type="term" value="F:ATP binding"/>
    <property type="evidence" value="ECO:0007669"/>
    <property type="project" value="UniProtKB-KW"/>
</dbReference>
<evidence type="ECO:0000256" key="3">
    <source>
        <dbReference type="ARBA" id="ARBA00022741"/>
    </source>
</evidence>
<reference evidence="5" key="1">
    <citation type="submission" date="2019-08" db="EMBL/GenBank/DDBJ databases">
        <authorList>
            <person name="Kucharzyk K."/>
            <person name="Murdoch R.W."/>
            <person name="Higgins S."/>
            <person name="Loffler F."/>
        </authorList>
    </citation>
    <scope>NUCLEOTIDE SEQUENCE</scope>
</reference>
<dbReference type="PANTHER" id="PTHR11088:SF60">
    <property type="entry name" value="TRNA DIMETHYLALLYLTRANSFERASE"/>
    <property type="match status" value="1"/>
</dbReference>
<evidence type="ECO:0000313" key="5">
    <source>
        <dbReference type="EMBL" id="MPN39124.1"/>
    </source>
</evidence>
<dbReference type="PANTHER" id="PTHR11088">
    <property type="entry name" value="TRNA DIMETHYLALLYLTRANSFERASE"/>
    <property type="match status" value="1"/>
</dbReference>
<accession>A0A645HSJ4</accession>
<dbReference type="EMBL" id="VSSQ01094746">
    <property type="protein sequence ID" value="MPN39124.1"/>
    <property type="molecule type" value="Genomic_DNA"/>
</dbReference>
<keyword evidence="3" id="KW-0547">Nucleotide-binding</keyword>
<keyword evidence="2 5" id="KW-0808">Transferase</keyword>